<accession>A0ABC9XX84</accession>
<feature type="compositionally biased region" description="Polar residues" evidence="5">
    <location>
        <begin position="123"/>
        <end position="141"/>
    </location>
</feature>
<dbReference type="Proteomes" id="UP001623348">
    <property type="component" value="Unassembled WGS sequence"/>
</dbReference>
<dbReference type="PANTHER" id="PTHR34639">
    <property type="entry name" value="PROTEIN FLATTOP"/>
    <property type="match status" value="1"/>
</dbReference>
<feature type="region of interest" description="Disordered" evidence="5">
    <location>
        <begin position="106"/>
        <end position="170"/>
    </location>
</feature>
<organism evidence="6 7">
    <name type="scientific">Grus japonensis</name>
    <name type="common">Japanese crane</name>
    <name type="synonym">Red-crowned crane</name>
    <dbReference type="NCBI Taxonomy" id="30415"/>
    <lineage>
        <taxon>Eukaryota</taxon>
        <taxon>Metazoa</taxon>
        <taxon>Chordata</taxon>
        <taxon>Craniata</taxon>
        <taxon>Vertebrata</taxon>
        <taxon>Euteleostomi</taxon>
        <taxon>Archelosauria</taxon>
        <taxon>Archosauria</taxon>
        <taxon>Dinosauria</taxon>
        <taxon>Saurischia</taxon>
        <taxon>Theropoda</taxon>
        <taxon>Coelurosauria</taxon>
        <taxon>Aves</taxon>
        <taxon>Neognathae</taxon>
        <taxon>Neoaves</taxon>
        <taxon>Gruiformes</taxon>
        <taxon>Gruidae</taxon>
        <taxon>Grus</taxon>
    </lineage>
</organism>
<evidence type="ECO:0000256" key="4">
    <source>
        <dbReference type="ARBA" id="ARBA00045261"/>
    </source>
</evidence>
<feature type="region of interest" description="Disordered" evidence="5">
    <location>
        <begin position="187"/>
        <end position="228"/>
    </location>
</feature>
<dbReference type="PANTHER" id="PTHR34639:SF1">
    <property type="entry name" value="PROTEIN FLATTOP"/>
    <property type="match status" value="1"/>
</dbReference>
<evidence type="ECO:0000313" key="6">
    <source>
        <dbReference type="EMBL" id="GAB0201147.1"/>
    </source>
</evidence>
<dbReference type="EMBL" id="BAAFJT010000029">
    <property type="protein sequence ID" value="GAB0201147.1"/>
    <property type="molecule type" value="Genomic_DNA"/>
</dbReference>
<comment type="similarity">
    <text evidence="1">Belongs to the Flattop family.</text>
</comment>
<proteinExistence type="inferred from homology"/>
<comment type="caution">
    <text evidence="6">The sequence shown here is derived from an EMBL/GenBank/DDBJ whole genome shotgun (WGS) entry which is preliminary data.</text>
</comment>
<reference evidence="6 7" key="1">
    <citation type="submission" date="2024-06" db="EMBL/GenBank/DDBJ databases">
        <title>The draft genome of Grus japonensis, version 3.</title>
        <authorList>
            <person name="Nabeshima K."/>
            <person name="Suzuki S."/>
            <person name="Onuma M."/>
        </authorList>
    </citation>
    <scope>NUCLEOTIDE SEQUENCE [LARGE SCALE GENOMIC DNA]</scope>
    <source>
        <strain evidence="6 7">451A</strain>
    </source>
</reference>
<comment type="function">
    <text evidence="4">Microtubule inner protein (MIP) part of the dynein-decorated doublet microtubules (DMTs) in cilia axoneme. Acts as a regulator of cilium basal body docking and positioning in mono- and multiciliated cells. Regulates basal body docking and cilia formation in multiciliated lung cells. Regulates kinocilium positioning and stereocilia bundle morphogenesis in the inner ear.</text>
</comment>
<evidence type="ECO:0000313" key="7">
    <source>
        <dbReference type="Proteomes" id="UP001623348"/>
    </source>
</evidence>
<evidence type="ECO:0000256" key="5">
    <source>
        <dbReference type="SAM" id="MobiDB-lite"/>
    </source>
</evidence>
<keyword evidence="7" id="KW-1185">Reference proteome</keyword>
<dbReference type="CDD" id="cd23705">
    <property type="entry name" value="Flattop"/>
    <property type="match status" value="1"/>
</dbReference>
<evidence type="ECO:0000256" key="3">
    <source>
        <dbReference type="ARBA" id="ARBA00033306"/>
    </source>
</evidence>
<dbReference type="Pfam" id="PF22611">
    <property type="entry name" value="CFAP126"/>
    <property type="match status" value="1"/>
</dbReference>
<protein>
    <recommendedName>
        <fullName evidence="2">Protein Flattop</fullName>
    </recommendedName>
    <alternativeName>
        <fullName evidence="3">Cilia- and flagella-associated protein 126</fullName>
    </alternativeName>
</protein>
<name>A0ABC9XX84_GRUJA</name>
<gene>
    <name evidence="6" type="ORF">GRJ2_002580200</name>
</gene>
<evidence type="ECO:0000256" key="2">
    <source>
        <dbReference type="ARBA" id="ARBA00019181"/>
    </source>
</evidence>
<evidence type="ECO:0000256" key="1">
    <source>
        <dbReference type="ARBA" id="ARBA00009887"/>
    </source>
</evidence>
<dbReference type="AlphaFoldDB" id="A0ABC9XX84"/>
<dbReference type="InterPro" id="IPR038797">
    <property type="entry name" value="Fltp"/>
</dbReference>
<sequence>MAARYGAGQYEDAFSPHRLQNWSVPRTGRQHPSLLEGSTLIIADDRGHLLPAVPRSQASPWGRFVGTWEMPPRIPPARLDLTSRSAAAAARLTDWIRQPTALTRASNGLRTRITGKPQEPRSDVQTTKEPSRRSSQASSEGIQPAGASPRALLEEPPGPRAGATASLSCKPSCTEVRLKAACCDRPPTWGHWLAQHPSLHPPHSKGDQPSDSHLAAGLHSQPRGFRRG</sequence>